<evidence type="ECO:0000313" key="1">
    <source>
        <dbReference type="EMBL" id="CAB5149708.1"/>
    </source>
</evidence>
<sequence length="32" mass="3661">MMLYKREGLLPESRLKELMHETDDATSNTGGH</sequence>
<name>A0A6J7W7V5_9ZZZZ</name>
<gene>
    <name evidence="1" type="ORF">UFOPK4442_00559</name>
</gene>
<organism evidence="1">
    <name type="scientific">freshwater metagenome</name>
    <dbReference type="NCBI Taxonomy" id="449393"/>
    <lineage>
        <taxon>unclassified sequences</taxon>
        <taxon>metagenomes</taxon>
        <taxon>ecological metagenomes</taxon>
    </lineage>
</organism>
<protein>
    <submittedName>
        <fullName evidence="1">Unannotated protein</fullName>
    </submittedName>
</protein>
<proteinExistence type="predicted"/>
<reference evidence="1" key="1">
    <citation type="submission" date="2020-05" db="EMBL/GenBank/DDBJ databases">
        <authorList>
            <person name="Chiriac C."/>
            <person name="Salcher M."/>
            <person name="Ghai R."/>
            <person name="Kavagutti S V."/>
        </authorList>
    </citation>
    <scope>NUCLEOTIDE SEQUENCE</scope>
</reference>
<accession>A0A6J7W7V5</accession>
<dbReference type="AlphaFoldDB" id="A0A6J7W7V5"/>
<dbReference type="EMBL" id="CAFBSA010000094">
    <property type="protein sequence ID" value="CAB5149708.1"/>
    <property type="molecule type" value="Genomic_DNA"/>
</dbReference>